<dbReference type="SUPFAM" id="SSF52540">
    <property type="entry name" value="P-loop containing nucleoside triphosphate hydrolases"/>
    <property type="match status" value="1"/>
</dbReference>
<dbReference type="Pfam" id="PF01434">
    <property type="entry name" value="Peptidase_M41"/>
    <property type="match status" value="1"/>
</dbReference>
<keyword evidence="1" id="KW-0812">Transmembrane</keyword>
<feature type="domain" description="AAA+ ATPase" evidence="2">
    <location>
        <begin position="217"/>
        <end position="356"/>
    </location>
</feature>
<dbReference type="RefSeq" id="WP_135208298.1">
    <property type="nucleotide sequence ID" value="NZ_SPVF01000212.1"/>
</dbReference>
<keyword evidence="4" id="KW-1185">Reference proteome</keyword>
<dbReference type="InterPro" id="IPR027417">
    <property type="entry name" value="P-loop_NTPase"/>
</dbReference>
<evidence type="ECO:0000256" key="1">
    <source>
        <dbReference type="SAM" id="Phobius"/>
    </source>
</evidence>
<dbReference type="EMBL" id="SPVF01000212">
    <property type="protein sequence ID" value="TFW16398.1"/>
    <property type="molecule type" value="Genomic_DNA"/>
</dbReference>
<dbReference type="InterPro" id="IPR000642">
    <property type="entry name" value="Peptidase_M41"/>
</dbReference>
<dbReference type="InterPro" id="IPR003959">
    <property type="entry name" value="ATPase_AAA_core"/>
</dbReference>
<dbReference type="Gene3D" id="1.20.58.760">
    <property type="entry name" value="Peptidase M41"/>
    <property type="match status" value="1"/>
</dbReference>
<keyword evidence="1" id="KW-0472">Membrane</keyword>
<dbReference type="Pfam" id="PF00004">
    <property type="entry name" value="AAA"/>
    <property type="match status" value="1"/>
</dbReference>
<dbReference type="InterPro" id="IPR037219">
    <property type="entry name" value="Peptidase_M41-like"/>
</dbReference>
<accession>A0A4Y9S4W9</accession>
<feature type="transmembrane region" description="Helical" evidence="1">
    <location>
        <begin position="147"/>
        <end position="165"/>
    </location>
</feature>
<dbReference type="GO" id="GO:0004176">
    <property type="term" value="F:ATP-dependent peptidase activity"/>
    <property type="evidence" value="ECO:0007669"/>
    <property type="project" value="InterPro"/>
</dbReference>
<dbReference type="OrthoDB" id="9802352at2"/>
<dbReference type="GO" id="GO:0004222">
    <property type="term" value="F:metalloendopeptidase activity"/>
    <property type="evidence" value="ECO:0007669"/>
    <property type="project" value="InterPro"/>
</dbReference>
<dbReference type="Gene3D" id="1.10.8.60">
    <property type="match status" value="1"/>
</dbReference>
<name>A0A4Y9S4W9_9BURK</name>
<organism evidence="3 4">
    <name type="scientific">Zemynaea arenosa</name>
    <dbReference type="NCBI Taxonomy" id="2561931"/>
    <lineage>
        <taxon>Bacteria</taxon>
        <taxon>Pseudomonadati</taxon>
        <taxon>Pseudomonadota</taxon>
        <taxon>Betaproteobacteria</taxon>
        <taxon>Burkholderiales</taxon>
        <taxon>Oxalobacteraceae</taxon>
        <taxon>Telluria group</taxon>
        <taxon>Zemynaea</taxon>
    </lineage>
</organism>
<evidence type="ECO:0000313" key="4">
    <source>
        <dbReference type="Proteomes" id="UP000298438"/>
    </source>
</evidence>
<dbReference type="GO" id="GO:0006508">
    <property type="term" value="P:proteolysis"/>
    <property type="evidence" value="ECO:0007669"/>
    <property type="project" value="InterPro"/>
</dbReference>
<evidence type="ECO:0000313" key="3">
    <source>
        <dbReference type="EMBL" id="TFW16398.1"/>
    </source>
</evidence>
<evidence type="ECO:0000259" key="2">
    <source>
        <dbReference type="SMART" id="SM00382"/>
    </source>
</evidence>
<dbReference type="GO" id="GO:0005524">
    <property type="term" value="F:ATP binding"/>
    <property type="evidence" value="ECO:0007669"/>
    <property type="project" value="InterPro"/>
</dbReference>
<feature type="transmembrane region" description="Helical" evidence="1">
    <location>
        <begin position="14"/>
        <end position="33"/>
    </location>
</feature>
<dbReference type="SUPFAM" id="SSF140990">
    <property type="entry name" value="FtsH protease domain-like"/>
    <property type="match status" value="1"/>
</dbReference>
<comment type="caution">
    <text evidence="3">The sequence shown here is derived from an EMBL/GenBank/DDBJ whole genome shotgun (WGS) entry which is preliminary data.</text>
</comment>
<dbReference type="AlphaFoldDB" id="A0A4Y9S4W9"/>
<dbReference type="Gene3D" id="3.40.50.300">
    <property type="entry name" value="P-loop containing nucleotide triphosphate hydrolases"/>
    <property type="match status" value="1"/>
</dbReference>
<dbReference type="PANTHER" id="PTHR23076">
    <property type="entry name" value="METALLOPROTEASE M41 FTSH"/>
    <property type="match status" value="1"/>
</dbReference>
<proteinExistence type="predicted"/>
<reference evidence="3 4" key="1">
    <citation type="submission" date="2019-03" db="EMBL/GenBank/DDBJ databases">
        <title>Draft Genome Sequence of Massilia arenosa sp. nov., a Novel Massilia Species Isolated from a Sandy-loam Maize Soil.</title>
        <authorList>
            <person name="Raths R."/>
            <person name="Peta V."/>
            <person name="Bucking H."/>
        </authorList>
    </citation>
    <scope>NUCLEOTIDE SEQUENCE [LARGE SCALE GENOMIC DNA]</scope>
    <source>
        <strain evidence="3 4">MC02</strain>
    </source>
</reference>
<sequence>MPTFAKLQIALKNVYVRVLVVLLIALTVGLVIYKSDVPQDAVPVVHSQNIAEITALAAQKDKLDYLLVAKPLSDAPRYVFKFKGAQELHVVKVPSTSHLSLEREVLLKNAIPYSIAKDDFLASHKAVMLDEGENQTRAEAIDFLKRHALDIIVIFFVFYAIKFGIPGMGPSATMIQPDKLKGSMDDLIGMDDIKTEVKHLEDMIRNRSLYKQHNIDKPFNVMLTGPAGTGKTKLVGYLAKQLNVPLIQASGSALESGYVGGGSKALNALYRKACAKGQCIIFLDEAQSLFMPRGRSEKKWEDDTANTLLGLLDGVKSDKGNGVIWVVASNFDDASTEMDEAMLRRFSVKINFRLPNKAERKELLRSFLARKQDGIVNWNNLDLDQVAEMTTNLSPALLETVVERASLICIQEKLVIDTDVMFRAFERATIGLTDRATTAEKAKQRERIALHELGHFFMQIDPYLREGMSLDEVKEKSHLLKISTEAVSKIGALGYVLQSGDDMSLRTLEELERDVIQLYGGVAAEELFYGARGISVGSQNDIEKATKMLNMMVNRLSMYSRSKIDYTQLQTDANGEHTVRQVEEKSDELYSYTLGAIRDYRGIIESIKDTLIERYVLSKDAVFELLAEREHLFAAALAAPRHASLKLCTETAMAV</sequence>
<dbReference type="SMART" id="SM00382">
    <property type="entry name" value="AAA"/>
    <property type="match status" value="1"/>
</dbReference>
<dbReference type="GO" id="GO:0016887">
    <property type="term" value="F:ATP hydrolysis activity"/>
    <property type="evidence" value="ECO:0007669"/>
    <property type="project" value="InterPro"/>
</dbReference>
<dbReference type="Proteomes" id="UP000298438">
    <property type="component" value="Unassembled WGS sequence"/>
</dbReference>
<keyword evidence="1" id="KW-1133">Transmembrane helix</keyword>
<protein>
    <submittedName>
        <fullName evidence="3">AAA family ATPase</fullName>
    </submittedName>
</protein>
<dbReference type="CDD" id="cd19481">
    <property type="entry name" value="RecA-like_protease"/>
    <property type="match status" value="1"/>
</dbReference>
<dbReference type="PANTHER" id="PTHR23076:SF97">
    <property type="entry name" value="ATP-DEPENDENT ZINC METALLOPROTEASE YME1L1"/>
    <property type="match status" value="1"/>
</dbReference>
<gene>
    <name evidence="3" type="ORF">E4L96_16425</name>
</gene>
<dbReference type="InterPro" id="IPR003593">
    <property type="entry name" value="AAA+_ATPase"/>
</dbReference>